<proteinExistence type="predicted"/>
<protein>
    <submittedName>
        <fullName evidence="8">Amino acid transporter</fullName>
    </submittedName>
</protein>
<dbReference type="VEuPathDB" id="TriTrypDB:Lsey_0292_0080"/>
<dbReference type="InterPro" id="IPR013057">
    <property type="entry name" value="AA_transpt_TM"/>
</dbReference>
<evidence type="ECO:0000256" key="4">
    <source>
        <dbReference type="ARBA" id="ARBA00023136"/>
    </source>
</evidence>
<sequence>MEKEAPRLAQLPGGNDDSGATVGLRQACSPTLSQCMSVTSVAEMPAVLTELSTAVRSPLPAHSVPHNAVDTGAGSHVLLRCTPPRHNNSSLSNTFSLQSNLVTPSLSAAHTPRGKRTAPQLSTFISIPVTPAAEDVLERGGGDPLHQTASDGNLPTQVTHVDEGGAVVDVSKSGKCKGRVGHRDHFHGSVGEDSIEFTSFGLDTSFMSNSSSPGRHGERTYASLYGAVFHIFKGNVGAGVFLLPTYYRDVGYIVGPICIALLGALMVDCTVSLLQVKHRINRVEVKTYPAVVEFVLGGWF</sequence>
<evidence type="ECO:0000256" key="1">
    <source>
        <dbReference type="ARBA" id="ARBA00004370"/>
    </source>
</evidence>
<comment type="subcellular location">
    <subcellularLocation>
        <location evidence="1">Membrane</location>
    </subcellularLocation>
</comment>
<dbReference type="GO" id="GO:0016020">
    <property type="term" value="C:membrane"/>
    <property type="evidence" value="ECO:0007669"/>
    <property type="project" value="UniProtKB-SubCell"/>
</dbReference>
<accession>A0A0N1HUR1</accession>
<dbReference type="Proteomes" id="UP000038009">
    <property type="component" value="Unassembled WGS sequence"/>
</dbReference>
<evidence type="ECO:0000313" key="8">
    <source>
        <dbReference type="EMBL" id="KPI84074.1"/>
    </source>
</evidence>
<dbReference type="EMBL" id="LJSK01000292">
    <property type="protein sequence ID" value="KPI84074.1"/>
    <property type="molecule type" value="Genomic_DNA"/>
</dbReference>
<dbReference type="Pfam" id="PF01490">
    <property type="entry name" value="Aa_trans"/>
    <property type="match status" value="1"/>
</dbReference>
<keyword evidence="9" id="KW-1185">Reference proteome</keyword>
<evidence type="ECO:0000313" key="9">
    <source>
        <dbReference type="Proteomes" id="UP000038009"/>
    </source>
</evidence>
<keyword evidence="4 6" id="KW-0472">Membrane</keyword>
<gene>
    <name evidence="8" type="ORF">ABL78_6877</name>
</gene>
<dbReference type="AlphaFoldDB" id="A0A0N1HUR1"/>
<feature type="region of interest" description="Disordered" evidence="5">
    <location>
        <begin position="1"/>
        <end position="22"/>
    </location>
</feature>
<evidence type="ECO:0000256" key="5">
    <source>
        <dbReference type="SAM" id="MobiDB-lite"/>
    </source>
</evidence>
<evidence type="ECO:0000256" key="3">
    <source>
        <dbReference type="ARBA" id="ARBA00022989"/>
    </source>
</evidence>
<organism evidence="8 9">
    <name type="scientific">Leptomonas seymouri</name>
    <dbReference type="NCBI Taxonomy" id="5684"/>
    <lineage>
        <taxon>Eukaryota</taxon>
        <taxon>Discoba</taxon>
        <taxon>Euglenozoa</taxon>
        <taxon>Kinetoplastea</taxon>
        <taxon>Metakinetoplastina</taxon>
        <taxon>Trypanosomatida</taxon>
        <taxon>Trypanosomatidae</taxon>
        <taxon>Leishmaniinae</taxon>
        <taxon>Leptomonas</taxon>
    </lineage>
</organism>
<comment type="caution">
    <text evidence="8">The sequence shown here is derived from an EMBL/GenBank/DDBJ whole genome shotgun (WGS) entry which is preliminary data.</text>
</comment>
<evidence type="ECO:0000256" key="2">
    <source>
        <dbReference type="ARBA" id="ARBA00022692"/>
    </source>
</evidence>
<evidence type="ECO:0000259" key="7">
    <source>
        <dbReference type="Pfam" id="PF01490"/>
    </source>
</evidence>
<feature type="transmembrane region" description="Helical" evidence="6">
    <location>
        <begin position="253"/>
        <end position="274"/>
    </location>
</feature>
<keyword evidence="3 6" id="KW-1133">Transmembrane helix</keyword>
<evidence type="ECO:0000256" key="6">
    <source>
        <dbReference type="SAM" id="Phobius"/>
    </source>
</evidence>
<dbReference type="OrthoDB" id="248434at2759"/>
<feature type="transmembrane region" description="Helical" evidence="6">
    <location>
        <begin position="224"/>
        <end position="247"/>
    </location>
</feature>
<feature type="domain" description="Amino acid transporter transmembrane" evidence="7">
    <location>
        <begin position="224"/>
        <end position="299"/>
    </location>
</feature>
<name>A0A0N1HUR1_LEPSE</name>
<reference evidence="8 9" key="1">
    <citation type="journal article" date="2015" name="PLoS Pathog.">
        <title>Leptomonas seymouri: Adaptations to the Dixenous Life Cycle Analyzed by Genome Sequencing, Transcriptome Profiling and Co-infection with Leishmania donovani.</title>
        <authorList>
            <person name="Kraeva N."/>
            <person name="Butenko A."/>
            <person name="Hlavacova J."/>
            <person name="Kostygov A."/>
            <person name="Myskova J."/>
            <person name="Grybchuk D."/>
            <person name="Lestinova T."/>
            <person name="Votypka J."/>
            <person name="Volf P."/>
            <person name="Opperdoes F."/>
            <person name="Flegontov P."/>
            <person name="Lukes J."/>
            <person name="Yurchenko V."/>
        </authorList>
    </citation>
    <scope>NUCLEOTIDE SEQUENCE [LARGE SCALE GENOMIC DNA]</scope>
    <source>
        <strain evidence="8 9">ATCC 30220</strain>
    </source>
</reference>
<keyword evidence="2 6" id="KW-0812">Transmembrane</keyword>